<evidence type="ECO:0000256" key="6">
    <source>
        <dbReference type="ARBA" id="ARBA00022989"/>
    </source>
</evidence>
<evidence type="ECO:0000256" key="3">
    <source>
        <dbReference type="ARBA" id="ARBA00022679"/>
    </source>
</evidence>
<dbReference type="InterPro" id="IPR001173">
    <property type="entry name" value="Glyco_trans_2-like"/>
</dbReference>
<feature type="domain" description="Glycosyltransferase 2-like" evidence="9">
    <location>
        <begin position="4"/>
        <end position="160"/>
    </location>
</feature>
<evidence type="ECO:0000256" key="1">
    <source>
        <dbReference type="ARBA" id="ARBA00022475"/>
    </source>
</evidence>
<evidence type="ECO:0000256" key="4">
    <source>
        <dbReference type="ARBA" id="ARBA00022692"/>
    </source>
</evidence>
<evidence type="ECO:0000259" key="9">
    <source>
        <dbReference type="Pfam" id="PF00535"/>
    </source>
</evidence>
<protein>
    <submittedName>
        <fullName evidence="10">Glycosyltransferase family 2 protein</fullName>
    </submittedName>
</protein>
<sequence>MLISVIIPCYNSEKTIAEVVSLVIEEIGKMKGYESEIILVNDFSSDNTFDVIRDLCDKYSSVKGIDLTRNFGQHNVLMTALHYTKGDIIVGMDDDLQTHPSQIPILVRKLNEGYDLVYGKYPKKKQSFFRNLGSKFNDFTVRKLLKKPKGLVASSFWAARKLVRDEVIKCKNYNVHLQGLFLRTTKRICNVDIEHRERKVGKSGYTLRKLLRLWASCINFSIVPLRLSMLVGFIFASLGIISSLIIVIRKLVFNNIYLGWSSIMAALFLFFGVVLMVLGLIGEYIGRIFLCINNQPQFVIREMINVEEE</sequence>
<keyword evidence="4 8" id="KW-0812">Transmembrane</keyword>
<accession>A0ABT1E5Y3</accession>
<organism evidence="10 11">
    <name type="scientific">Aequitasia blattaphilus</name>
    <dbReference type="NCBI Taxonomy" id="2949332"/>
    <lineage>
        <taxon>Bacteria</taxon>
        <taxon>Bacillati</taxon>
        <taxon>Bacillota</taxon>
        <taxon>Clostridia</taxon>
        <taxon>Lachnospirales</taxon>
        <taxon>Lachnospiraceae</taxon>
        <taxon>Aequitasia</taxon>
    </lineage>
</organism>
<gene>
    <name evidence="10" type="ORF">NK125_02365</name>
</gene>
<evidence type="ECO:0000256" key="2">
    <source>
        <dbReference type="ARBA" id="ARBA00022676"/>
    </source>
</evidence>
<keyword evidence="7 8" id="KW-0472">Membrane</keyword>
<feature type="transmembrane region" description="Helical" evidence="8">
    <location>
        <begin position="260"/>
        <end position="281"/>
    </location>
</feature>
<evidence type="ECO:0000256" key="7">
    <source>
        <dbReference type="ARBA" id="ARBA00023136"/>
    </source>
</evidence>
<comment type="caution">
    <text evidence="10">The sequence shown here is derived from an EMBL/GenBank/DDBJ whole genome shotgun (WGS) entry which is preliminary data.</text>
</comment>
<evidence type="ECO:0000313" key="10">
    <source>
        <dbReference type="EMBL" id="MCP1101255.1"/>
    </source>
</evidence>
<dbReference type="Proteomes" id="UP001523566">
    <property type="component" value="Unassembled WGS sequence"/>
</dbReference>
<keyword evidence="11" id="KW-1185">Reference proteome</keyword>
<dbReference type="Gene3D" id="3.90.550.10">
    <property type="entry name" value="Spore Coat Polysaccharide Biosynthesis Protein SpsA, Chain A"/>
    <property type="match status" value="1"/>
</dbReference>
<dbReference type="InterPro" id="IPR050256">
    <property type="entry name" value="Glycosyltransferase_2"/>
</dbReference>
<evidence type="ECO:0000256" key="5">
    <source>
        <dbReference type="ARBA" id="ARBA00022985"/>
    </source>
</evidence>
<dbReference type="Pfam" id="PF00535">
    <property type="entry name" value="Glycos_transf_2"/>
    <property type="match status" value="1"/>
</dbReference>
<name>A0ABT1E5Y3_9FIRM</name>
<proteinExistence type="predicted"/>
<keyword evidence="2" id="KW-0328">Glycosyltransferase</keyword>
<feature type="transmembrane region" description="Helical" evidence="8">
    <location>
        <begin position="227"/>
        <end position="248"/>
    </location>
</feature>
<keyword evidence="1" id="KW-1003">Cell membrane</keyword>
<keyword evidence="3" id="KW-0808">Transferase</keyword>
<keyword evidence="6 8" id="KW-1133">Transmembrane helix</keyword>
<evidence type="ECO:0000313" key="11">
    <source>
        <dbReference type="Proteomes" id="UP001523566"/>
    </source>
</evidence>
<dbReference type="EMBL" id="JAMZFW010000002">
    <property type="protein sequence ID" value="MCP1101255.1"/>
    <property type="molecule type" value="Genomic_DNA"/>
</dbReference>
<reference evidence="10 11" key="1">
    <citation type="journal article" date="2022" name="Genome Biol. Evol.">
        <title>Host diet, physiology and behaviors set the stage for Lachnospiraceae cladogenesis.</title>
        <authorList>
            <person name="Vera-Ponce De Leon A."/>
            <person name="Schneider M."/>
            <person name="Jahnes B.C."/>
            <person name="Sadowski V."/>
            <person name="Camuy-Velez L.A."/>
            <person name="Duan J."/>
            <person name="Sabree Z.L."/>
        </authorList>
    </citation>
    <scope>NUCLEOTIDE SEQUENCE [LARGE SCALE GENOMIC DNA]</scope>
    <source>
        <strain evidence="10 11">PAL113</strain>
    </source>
</reference>
<dbReference type="InterPro" id="IPR029044">
    <property type="entry name" value="Nucleotide-diphossugar_trans"/>
</dbReference>
<dbReference type="PANTHER" id="PTHR48090">
    <property type="entry name" value="UNDECAPRENYL-PHOSPHATE 4-DEOXY-4-FORMAMIDO-L-ARABINOSE TRANSFERASE-RELATED"/>
    <property type="match status" value="1"/>
</dbReference>
<dbReference type="CDD" id="cd04187">
    <property type="entry name" value="DPM1_like_bac"/>
    <property type="match status" value="1"/>
</dbReference>
<dbReference type="SUPFAM" id="SSF53448">
    <property type="entry name" value="Nucleotide-diphospho-sugar transferases"/>
    <property type="match status" value="1"/>
</dbReference>
<dbReference type="RefSeq" id="WP_262065037.1">
    <property type="nucleotide sequence ID" value="NZ_JAMXOD010000002.1"/>
</dbReference>
<keyword evidence="5" id="KW-0448">Lipopolysaccharide biosynthesis</keyword>
<evidence type="ECO:0000256" key="8">
    <source>
        <dbReference type="SAM" id="Phobius"/>
    </source>
</evidence>
<dbReference type="PANTHER" id="PTHR48090:SF3">
    <property type="entry name" value="UNDECAPRENYL-PHOSPHATE 4-DEOXY-4-FORMAMIDO-L-ARABINOSE TRANSFERASE"/>
    <property type="match status" value="1"/>
</dbReference>